<organism evidence="2">
    <name type="scientific">Oryza sativa subsp. japonica</name>
    <name type="common">Rice</name>
    <dbReference type="NCBI Taxonomy" id="39947"/>
    <lineage>
        <taxon>Eukaryota</taxon>
        <taxon>Viridiplantae</taxon>
        <taxon>Streptophyta</taxon>
        <taxon>Embryophyta</taxon>
        <taxon>Tracheophyta</taxon>
        <taxon>Spermatophyta</taxon>
        <taxon>Magnoliopsida</taxon>
        <taxon>Liliopsida</taxon>
        <taxon>Poales</taxon>
        <taxon>Poaceae</taxon>
        <taxon>BOP clade</taxon>
        <taxon>Oryzoideae</taxon>
        <taxon>Oryzeae</taxon>
        <taxon>Oryzinae</taxon>
        <taxon>Oryza</taxon>
        <taxon>Oryza sativa</taxon>
    </lineage>
</organism>
<dbReference type="AlphaFoldDB" id="B9G2E7"/>
<proteinExistence type="predicted"/>
<name>B9G2E7_ORYSJ</name>
<gene>
    <name evidence="2" type="ORF">OsJ_28571</name>
</gene>
<keyword evidence="1" id="KW-0812">Transmembrane</keyword>
<reference evidence="2" key="1">
    <citation type="journal article" date="2005" name="PLoS Biol.">
        <title>The genomes of Oryza sativa: a history of duplications.</title>
        <authorList>
            <person name="Yu J."/>
            <person name="Wang J."/>
            <person name="Lin W."/>
            <person name="Li S."/>
            <person name="Li H."/>
            <person name="Zhou J."/>
            <person name="Ni P."/>
            <person name="Dong W."/>
            <person name="Hu S."/>
            <person name="Zeng C."/>
            <person name="Zhang J."/>
            <person name="Zhang Y."/>
            <person name="Li R."/>
            <person name="Xu Z."/>
            <person name="Li S."/>
            <person name="Li X."/>
            <person name="Zheng H."/>
            <person name="Cong L."/>
            <person name="Lin L."/>
            <person name="Yin J."/>
            <person name="Geng J."/>
            <person name="Li G."/>
            <person name="Shi J."/>
            <person name="Liu J."/>
            <person name="Lv H."/>
            <person name="Li J."/>
            <person name="Wang J."/>
            <person name="Deng Y."/>
            <person name="Ran L."/>
            <person name="Shi X."/>
            <person name="Wang X."/>
            <person name="Wu Q."/>
            <person name="Li C."/>
            <person name="Ren X."/>
            <person name="Wang J."/>
            <person name="Wang X."/>
            <person name="Li D."/>
            <person name="Liu D."/>
            <person name="Zhang X."/>
            <person name="Ji Z."/>
            <person name="Zhao W."/>
            <person name="Sun Y."/>
            <person name="Zhang Z."/>
            <person name="Bao J."/>
            <person name="Han Y."/>
            <person name="Dong L."/>
            <person name="Ji J."/>
            <person name="Chen P."/>
            <person name="Wu S."/>
            <person name="Liu J."/>
            <person name="Xiao Y."/>
            <person name="Bu D."/>
            <person name="Tan J."/>
            <person name="Yang L."/>
            <person name="Ye C."/>
            <person name="Zhang J."/>
            <person name="Xu J."/>
            <person name="Zhou Y."/>
            <person name="Yu Y."/>
            <person name="Zhang B."/>
            <person name="Zhuang S."/>
            <person name="Wei H."/>
            <person name="Liu B."/>
            <person name="Lei M."/>
            <person name="Yu H."/>
            <person name="Li Y."/>
            <person name="Xu H."/>
            <person name="Wei S."/>
            <person name="He X."/>
            <person name="Fang L."/>
            <person name="Zhang Z."/>
            <person name="Zhang Y."/>
            <person name="Huang X."/>
            <person name="Su Z."/>
            <person name="Tong W."/>
            <person name="Li J."/>
            <person name="Tong Z."/>
            <person name="Li S."/>
            <person name="Ye J."/>
            <person name="Wang L."/>
            <person name="Fang L."/>
            <person name="Lei T."/>
            <person name="Chen C."/>
            <person name="Chen H."/>
            <person name="Xu Z."/>
            <person name="Li H."/>
            <person name="Huang H."/>
            <person name="Zhang F."/>
            <person name="Xu H."/>
            <person name="Li N."/>
            <person name="Zhao C."/>
            <person name="Li S."/>
            <person name="Dong L."/>
            <person name="Huang Y."/>
            <person name="Li L."/>
            <person name="Xi Y."/>
            <person name="Qi Q."/>
            <person name="Li W."/>
            <person name="Zhang B."/>
            <person name="Hu W."/>
            <person name="Zhang Y."/>
            <person name="Tian X."/>
            <person name="Jiao Y."/>
            <person name="Liang X."/>
            <person name="Jin J."/>
            <person name="Gao L."/>
            <person name="Zheng W."/>
            <person name="Hao B."/>
            <person name="Liu S."/>
            <person name="Wang W."/>
            <person name="Yuan L."/>
            <person name="Cao M."/>
            <person name="McDermott J."/>
            <person name="Samudrala R."/>
            <person name="Wang J."/>
            <person name="Wong G.K."/>
            <person name="Yang H."/>
        </authorList>
    </citation>
    <scope>NUCLEOTIDE SEQUENCE [LARGE SCALE GENOMIC DNA]</scope>
</reference>
<dbReference type="Proteomes" id="UP000007752">
    <property type="component" value="Chromosome 9"/>
</dbReference>
<evidence type="ECO:0000256" key="1">
    <source>
        <dbReference type="SAM" id="Phobius"/>
    </source>
</evidence>
<accession>B9G2E7</accession>
<dbReference type="EMBL" id="CM000146">
    <property type="protein sequence ID" value="EEE69293.1"/>
    <property type="molecule type" value="Genomic_DNA"/>
</dbReference>
<keyword evidence="1" id="KW-0472">Membrane</keyword>
<sequence>MACSTFLSSSNAGVADVRTTTRATFFLSRKSSRMMKEVSHCLSVVATMVAAMSVLVPSSHWSLSASPSAQPGGS</sequence>
<evidence type="ECO:0000313" key="2">
    <source>
        <dbReference type="EMBL" id="EEE69293.1"/>
    </source>
</evidence>
<protein>
    <submittedName>
        <fullName evidence="2">Uncharacterized protein</fullName>
    </submittedName>
</protein>
<keyword evidence="1" id="KW-1133">Transmembrane helix</keyword>
<reference evidence="2" key="2">
    <citation type="submission" date="2008-12" db="EMBL/GenBank/DDBJ databases">
        <title>Improved gene annotation of the rice (Oryza sativa) genomes.</title>
        <authorList>
            <person name="Wang J."/>
            <person name="Li R."/>
            <person name="Fan W."/>
            <person name="Huang Q."/>
            <person name="Zhang J."/>
            <person name="Zhou Y."/>
            <person name="Hu Y."/>
            <person name="Zi S."/>
            <person name="Li J."/>
            <person name="Ni P."/>
            <person name="Zheng H."/>
            <person name="Zhang Y."/>
            <person name="Zhao M."/>
            <person name="Hao Q."/>
            <person name="McDermott J."/>
            <person name="Samudrala R."/>
            <person name="Kristiansen K."/>
            <person name="Wong G.K.-S."/>
        </authorList>
    </citation>
    <scope>NUCLEOTIDE SEQUENCE</scope>
</reference>
<feature type="transmembrane region" description="Helical" evidence="1">
    <location>
        <begin position="38"/>
        <end position="56"/>
    </location>
</feature>